<dbReference type="Proteomes" id="UP001139104">
    <property type="component" value="Unassembled WGS sequence"/>
</dbReference>
<feature type="domain" description="Phasin" evidence="1">
    <location>
        <begin position="6"/>
        <end position="103"/>
    </location>
</feature>
<evidence type="ECO:0000313" key="2">
    <source>
        <dbReference type="EMBL" id="MCI4683107.1"/>
    </source>
</evidence>
<dbReference type="InterPro" id="IPR018968">
    <property type="entry name" value="Phasin"/>
</dbReference>
<keyword evidence="3" id="KW-1185">Reference proteome</keyword>
<reference evidence="2" key="1">
    <citation type="journal article" date="2022" name="ISME J.">
        <title>Identification of active gaseous-alkane degraders at natural gas seeps.</title>
        <authorList>
            <person name="Farhan Ul Haque M."/>
            <person name="Hernandez M."/>
            <person name="Crombie A.T."/>
            <person name="Murrell J.C."/>
        </authorList>
    </citation>
    <scope>NUCLEOTIDE SEQUENCE</scope>
    <source>
        <strain evidence="2">PC2</strain>
    </source>
</reference>
<accession>A0ABS9Z909</accession>
<comment type="caution">
    <text evidence="2">The sequence shown here is derived from an EMBL/GenBank/DDBJ whole genome shotgun (WGS) entry which is preliminary data.</text>
</comment>
<sequence>MAINFEEYQKFGKEHFEAVQAAATEVSKQLQAIAAETTDFSKRSLESGSAFVEKLLGVTKFDQAIALQQDYAKSSYEGFVAEMSKLGEMYASVAKEAFKPVEGAIAKVKTSAN</sequence>
<proteinExistence type="predicted"/>
<dbReference type="Pfam" id="PF09361">
    <property type="entry name" value="Phasin_2"/>
    <property type="match status" value="1"/>
</dbReference>
<gene>
    <name evidence="2" type="ORF">K2U94_10065</name>
</gene>
<evidence type="ECO:0000313" key="3">
    <source>
        <dbReference type="Proteomes" id="UP001139104"/>
    </source>
</evidence>
<evidence type="ECO:0000259" key="1">
    <source>
        <dbReference type="Pfam" id="PF09361"/>
    </source>
</evidence>
<dbReference type="RefSeq" id="WP_243067076.1">
    <property type="nucleotide sequence ID" value="NZ_JAIVFK010000043.1"/>
</dbReference>
<dbReference type="EMBL" id="JAIVFP010000001">
    <property type="protein sequence ID" value="MCI4683107.1"/>
    <property type="molecule type" value="Genomic_DNA"/>
</dbReference>
<organism evidence="2 3">
    <name type="scientific">Candidatus Rhodoblastus alkanivorans</name>
    <dbReference type="NCBI Taxonomy" id="2954117"/>
    <lineage>
        <taxon>Bacteria</taxon>
        <taxon>Pseudomonadati</taxon>
        <taxon>Pseudomonadota</taxon>
        <taxon>Alphaproteobacteria</taxon>
        <taxon>Hyphomicrobiales</taxon>
        <taxon>Rhodoblastaceae</taxon>
        <taxon>Rhodoblastus</taxon>
    </lineage>
</organism>
<name>A0ABS9Z909_9HYPH</name>
<protein>
    <submittedName>
        <fullName evidence="2">Phasin family protein</fullName>
    </submittedName>
</protein>